<proteinExistence type="predicted"/>
<gene>
    <name evidence="3" type="ORF">ACFOHJ_08360</name>
</gene>
<evidence type="ECO:0000313" key="4">
    <source>
        <dbReference type="Proteomes" id="UP001595583"/>
    </source>
</evidence>
<dbReference type="PANTHER" id="PTHR30466:SF1">
    <property type="entry name" value="FMN REDUCTASE (NADH) RUTF"/>
    <property type="match status" value="1"/>
</dbReference>
<keyword evidence="1" id="KW-0560">Oxidoreductase</keyword>
<dbReference type="Proteomes" id="UP001595583">
    <property type="component" value="Unassembled WGS sequence"/>
</dbReference>
<dbReference type="InterPro" id="IPR036388">
    <property type="entry name" value="WH-like_DNA-bd_sf"/>
</dbReference>
<dbReference type="SMART" id="SM00903">
    <property type="entry name" value="Flavin_Reduct"/>
    <property type="match status" value="1"/>
</dbReference>
<dbReference type="InterPro" id="IPR050268">
    <property type="entry name" value="NADH-dep_flavin_reductase"/>
</dbReference>
<dbReference type="InterPro" id="IPR002563">
    <property type="entry name" value="Flavin_Rdtase-like_dom"/>
</dbReference>
<dbReference type="SUPFAM" id="SSF46785">
    <property type="entry name" value="Winged helix' DNA-binding domain"/>
    <property type="match status" value="1"/>
</dbReference>
<dbReference type="Gene3D" id="1.10.10.10">
    <property type="entry name" value="Winged helix-like DNA-binding domain superfamily/Winged helix DNA-binding domain"/>
    <property type="match status" value="1"/>
</dbReference>
<reference evidence="4" key="1">
    <citation type="journal article" date="2019" name="Int. J. Syst. Evol. Microbiol.">
        <title>The Global Catalogue of Microorganisms (GCM) 10K type strain sequencing project: providing services to taxonomists for standard genome sequencing and annotation.</title>
        <authorList>
            <consortium name="The Broad Institute Genomics Platform"/>
            <consortium name="The Broad Institute Genome Sequencing Center for Infectious Disease"/>
            <person name="Wu L."/>
            <person name="Ma J."/>
        </authorList>
    </citation>
    <scope>NUCLEOTIDE SEQUENCE [LARGE SCALE GENOMIC DNA]</scope>
    <source>
        <strain evidence="4">KCTC 52165</strain>
    </source>
</reference>
<accession>A0ABV7K9S1</accession>
<sequence>MDVIRPLEEGNPADDTRLFRRCLGLFGTGVAIITTRHSEQNAGATVNSVASVSLDPPLVLWSIARTSRSFDIFQKAEGFVINILSKDQMELSRHFASSATDKFGGQATTPGWNGIPMLDGALAHIECKTEASYDGGDHVIKVGRAVNVRTFEGDPLMFVQGRYAVPADHPSVRARPEVPKDIGEMNASGGANSLISLVFRVHHLLSEKFDAHRAAEGVHLSVTRIMDALDEMPDMTMSAIARKTFLGSRDTEDALAEMQGKNIVVRNGDTYKLTASGSALRENVRRRWLQFQNEELSGLSPLQIEETTNVLRHLWSKS</sequence>
<feature type="domain" description="Flavin reductase like" evidence="2">
    <location>
        <begin position="23"/>
        <end position="165"/>
    </location>
</feature>
<dbReference type="RefSeq" id="WP_378220034.1">
    <property type="nucleotide sequence ID" value="NZ_JBHRTK010000010.1"/>
</dbReference>
<protein>
    <submittedName>
        <fullName evidence="3">Flavin reductase</fullName>
    </submittedName>
</protein>
<dbReference type="InterPro" id="IPR036390">
    <property type="entry name" value="WH_DNA-bd_sf"/>
</dbReference>
<evidence type="ECO:0000313" key="3">
    <source>
        <dbReference type="EMBL" id="MFC3206218.1"/>
    </source>
</evidence>
<keyword evidence="4" id="KW-1185">Reference proteome</keyword>
<name>A0ABV7K9S1_9HYPH</name>
<evidence type="ECO:0000256" key="1">
    <source>
        <dbReference type="ARBA" id="ARBA00023002"/>
    </source>
</evidence>
<dbReference type="SUPFAM" id="SSF50475">
    <property type="entry name" value="FMN-binding split barrel"/>
    <property type="match status" value="1"/>
</dbReference>
<dbReference type="Gene3D" id="2.30.110.10">
    <property type="entry name" value="Electron Transport, Fmn-binding Protein, Chain A"/>
    <property type="match status" value="1"/>
</dbReference>
<organism evidence="3 4">
    <name type="scientific">Aquamicrobium soli</name>
    <dbReference type="NCBI Taxonomy" id="1811518"/>
    <lineage>
        <taxon>Bacteria</taxon>
        <taxon>Pseudomonadati</taxon>
        <taxon>Pseudomonadota</taxon>
        <taxon>Alphaproteobacteria</taxon>
        <taxon>Hyphomicrobiales</taxon>
        <taxon>Phyllobacteriaceae</taxon>
        <taxon>Aquamicrobium</taxon>
    </lineage>
</organism>
<dbReference type="InterPro" id="IPR012349">
    <property type="entry name" value="Split_barrel_FMN-bd"/>
</dbReference>
<dbReference type="EMBL" id="JBHRTK010000010">
    <property type="protein sequence ID" value="MFC3206218.1"/>
    <property type="molecule type" value="Genomic_DNA"/>
</dbReference>
<dbReference type="PANTHER" id="PTHR30466">
    <property type="entry name" value="FLAVIN REDUCTASE"/>
    <property type="match status" value="1"/>
</dbReference>
<comment type="caution">
    <text evidence="3">The sequence shown here is derived from an EMBL/GenBank/DDBJ whole genome shotgun (WGS) entry which is preliminary data.</text>
</comment>
<evidence type="ECO:0000259" key="2">
    <source>
        <dbReference type="SMART" id="SM00903"/>
    </source>
</evidence>
<dbReference type="Pfam" id="PF01613">
    <property type="entry name" value="Flavin_Reduct"/>
    <property type="match status" value="1"/>
</dbReference>